<evidence type="ECO:0000256" key="4">
    <source>
        <dbReference type="SAM" id="MobiDB-lite"/>
    </source>
</evidence>
<accession>A0A0D3DSR7</accession>
<dbReference type="HOGENOM" id="CLU_022222_0_0_1"/>
<dbReference type="Gramene" id="Bo8g082750.1">
    <property type="protein sequence ID" value="Bo8g082750.1"/>
    <property type="gene ID" value="Bo8g082750"/>
</dbReference>
<reference evidence="5" key="2">
    <citation type="submission" date="2015-03" db="UniProtKB">
        <authorList>
            <consortium name="EnsemblPlants"/>
        </authorList>
    </citation>
    <scope>IDENTIFICATION</scope>
</reference>
<evidence type="ECO:0000313" key="6">
    <source>
        <dbReference type="Proteomes" id="UP000032141"/>
    </source>
</evidence>
<dbReference type="PANTHER" id="PTHR34224:SF13">
    <property type="entry name" value="INTERACTOR OF CONSTITUTIVE ACTIVE ROPS 5"/>
    <property type="match status" value="1"/>
</dbReference>
<feature type="compositionally biased region" description="Polar residues" evidence="4">
    <location>
        <begin position="41"/>
        <end position="50"/>
    </location>
</feature>
<dbReference type="OMA" id="TCRKQFL"/>
<keyword evidence="2 3" id="KW-0175">Coiled coil</keyword>
<sequence length="382" mass="43831">MQTPKLRPGSLELPHKKSSLPAPKLARRVKPSGIESDPKTKTSPRTQTLKVATADRRSPRIPLNEIQKKRSGRVPELESQVAQLQEALKKAKEELNRSEALRREAKQEAEEAKKQLMEINTSEDSRIEELRKLSQERDKTWQSEVDAMKRQHGMDSAALSSAITEVQKLKSKLFETESELENSRFEVRSLEKLVRDSSSSSSGEVKTLKEGMELARQEISQLKSAVEVAERRYQNEYIQSTLQIRSAYEQAEAVKSKYSQREAELAEELKRTKAEAEVLRKGYEAAEDFKKLESDLVEVRGSLMDKEMELQRLRSEMEKRVESTNTEAMEAELRRVKVQCEQWRKAAETAASILNNEEERMDSVENGKMLKKFGVLLKKNHK</sequence>
<dbReference type="EnsemblPlants" id="Bo8g082750.1">
    <property type="protein sequence ID" value="Bo8g082750.1"/>
    <property type="gene ID" value="Bo8g082750"/>
</dbReference>
<dbReference type="KEGG" id="boe:106312786"/>
<dbReference type="GeneID" id="106312786"/>
<dbReference type="AlphaFoldDB" id="A0A0D3DSR7"/>
<feature type="compositionally biased region" description="Basic and acidic residues" evidence="4">
    <location>
        <begin position="100"/>
        <end position="116"/>
    </location>
</feature>
<evidence type="ECO:0000313" key="5">
    <source>
        <dbReference type="EnsemblPlants" id="Bo8g082750.1"/>
    </source>
</evidence>
<feature type="region of interest" description="Disordered" evidence="4">
    <location>
        <begin position="100"/>
        <end position="123"/>
    </location>
</feature>
<comment type="similarity">
    <text evidence="1">Belongs to the ICR family.</text>
</comment>
<dbReference type="RefSeq" id="XP_013605891.1">
    <property type="nucleotide sequence ID" value="XM_013750437.1"/>
</dbReference>
<dbReference type="RefSeq" id="XP_013605892.1">
    <property type="nucleotide sequence ID" value="XM_013750438.1"/>
</dbReference>
<evidence type="ECO:0000256" key="3">
    <source>
        <dbReference type="SAM" id="Coils"/>
    </source>
</evidence>
<evidence type="ECO:0000256" key="1">
    <source>
        <dbReference type="ARBA" id="ARBA00009778"/>
    </source>
</evidence>
<dbReference type="Proteomes" id="UP000032141">
    <property type="component" value="Chromosome C8"/>
</dbReference>
<evidence type="ECO:0000256" key="2">
    <source>
        <dbReference type="ARBA" id="ARBA00023054"/>
    </source>
</evidence>
<name>A0A0D3DSR7_BRAOL</name>
<dbReference type="PANTHER" id="PTHR34224">
    <property type="entry name" value="INTERACTOR OF CONSTITUTIVE ACTIVE ROPS 2, CHLOROPLASTIC-RELATED"/>
    <property type="match status" value="1"/>
</dbReference>
<dbReference type="STRING" id="109376.A0A0D3DSR7"/>
<organism evidence="5 6">
    <name type="scientific">Brassica oleracea var. oleracea</name>
    <dbReference type="NCBI Taxonomy" id="109376"/>
    <lineage>
        <taxon>Eukaryota</taxon>
        <taxon>Viridiplantae</taxon>
        <taxon>Streptophyta</taxon>
        <taxon>Embryophyta</taxon>
        <taxon>Tracheophyta</taxon>
        <taxon>Spermatophyta</taxon>
        <taxon>Magnoliopsida</taxon>
        <taxon>eudicotyledons</taxon>
        <taxon>Gunneridae</taxon>
        <taxon>Pentapetalae</taxon>
        <taxon>rosids</taxon>
        <taxon>malvids</taxon>
        <taxon>Brassicales</taxon>
        <taxon>Brassicaceae</taxon>
        <taxon>Brassiceae</taxon>
        <taxon>Brassica</taxon>
    </lineage>
</organism>
<dbReference type="InterPro" id="IPR029688">
    <property type="entry name" value="ICR"/>
</dbReference>
<protein>
    <submittedName>
        <fullName evidence="5">Uncharacterized protein</fullName>
    </submittedName>
</protein>
<reference evidence="5 6" key="1">
    <citation type="journal article" date="2014" name="Genome Biol.">
        <title>Transcriptome and methylome profiling reveals relics of genome dominance in the mesopolyploid Brassica oleracea.</title>
        <authorList>
            <person name="Parkin I.A."/>
            <person name="Koh C."/>
            <person name="Tang H."/>
            <person name="Robinson S.J."/>
            <person name="Kagale S."/>
            <person name="Clarke W.E."/>
            <person name="Town C.D."/>
            <person name="Nixon J."/>
            <person name="Krishnakumar V."/>
            <person name="Bidwell S.L."/>
            <person name="Denoeud F."/>
            <person name="Belcram H."/>
            <person name="Links M.G."/>
            <person name="Just J."/>
            <person name="Clarke C."/>
            <person name="Bender T."/>
            <person name="Huebert T."/>
            <person name="Mason A.S."/>
            <person name="Pires J.C."/>
            <person name="Barker G."/>
            <person name="Moore J."/>
            <person name="Walley P.G."/>
            <person name="Manoli S."/>
            <person name="Batley J."/>
            <person name="Edwards D."/>
            <person name="Nelson M.N."/>
            <person name="Wang X."/>
            <person name="Paterson A.H."/>
            <person name="King G."/>
            <person name="Bancroft I."/>
            <person name="Chalhoub B."/>
            <person name="Sharpe A.G."/>
        </authorList>
    </citation>
    <scope>NUCLEOTIDE SEQUENCE</scope>
    <source>
        <strain evidence="5 6">cv. TO1000</strain>
    </source>
</reference>
<proteinExistence type="inferred from homology"/>
<dbReference type="eggNOG" id="ENOG502QT2U">
    <property type="taxonomic scope" value="Eukaryota"/>
</dbReference>
<feature type="coiled-coil region" evidence="3">
    <location>
        <begin position="205"/>
        <end position="346"/>
    </location>
</feature>
<dbReference type="OrthoDB" id="1932291at2759"/>
<keyword evidence="6" id="KW-1185">Reference proteome</keyword>
<feature type="region of interest" description="Disordered" evidence="4">
    <location>
        <begin position="1"/>
        <end position="78"/>
    </location>
</feature>